<sequence>MTETEHVDATRTQSAYKEAMQSRGEEIANAVTHGIGFLFSCTISTTLLVAFASLHGNAYNIVSVSVFGASLMLLYATSCLYHALPPGTTIKHVFRVLDHISIYTLIAGSYTALTLTHLRGPLGWTLFGAEWGLALAGIVFKSVFQFRYATVATFGYLVMGWMVIFAIKPMLQFDGLYWLVIGGLAYTGGVPFFLMDEKRPYFHAIWHVFVMAGSMAHWIMVLLFCTSSGMNTECTSTA</sequence>
<name>A0A8J6B495_9EUKA</name>
<feature type="binding site" evidence="6">
    <location>
        <position position="207"/>
    </location>
    <ligand>
        <name>Zn(2+)</name>
        <dbReference type="ChEBI" id="CHEBI:29105"/>
    </ligand>
</feature>
<dbReference type="GO" id="GO:0046872">
    <property type="term" value="F:metal ion binding"/>
    <property type="evidence" value="ECO:0007669"/>
    <property type="project" value="UniProtKB-KW"/>
</dbReference>
<feature type="transmembrane region" description="Helical" evidence="7">
    <location>
        <begin position="96"/>
        <end position="118"/>
    </location>
</feature>
<proteinExistence type="predicted"/>
<protein>
    <submittedName>
        <fullName evidence="8">Channel protein hemolysin III family</fullName>
    </submittedName>
</protein>
<comment type="caution">
    <text evidence="8">The sequence shown here is derived from an EMBL/GenBank/DDBJ whole genome shotgun (WGS) entry which is preliminary data.</text>
</comment>
<evidence type="ECO:0000313" key="9">
    <source>
        <dbReference type="Proteomes" id="UP000717585"/>
    </source>
</evidence>
<dbReference type="PANTHER" id="PTHR20855:SF3">
    <property type="entry name" value="LD03007P"/>
    <property type="match status" value="1"/>
</dbReference>
<evidence type="ECO:0000256" key="2">
    <source>
        <dbReference type="ARBA" id="ARBA00022475"/>
    </source>
</evidence>
<keyword evidence="5 7" id="KW-0472">Membrane</keyword>
<keyword evidence="3 7" id="KW-0812">Transmembrane</keyword>
<organism evidence="8 9">
    <name type="scientific">Carpediemonas membranifera</name>
    <dbReference type="NCBI Taxonomy" id="201153"/>
    <lineage>
        <taxon>Eukaryota</taxon>
        <taxon>Metamonada</taxon>
        <taxon>Carpediemonas-like organisms</taxon>
        <taxon>Carpediemonas</taxon>
    </lineage>
</organism>
<keyword evidence="4 7" id="KW-1133">Transmembrane helix</keyword>
<keyword evidence="6" id="KW-0862">Zinc</keyword>
<feature type="transmembrane region" description="Helical" evidence="7">
    <location>
        <begin position="30"/>
        <end position="52"/>
    </location>
</feature>
<dbReference type="InterPro" id="IPR005744">
    <property type="entry name" value="Hy-lIII"/>
</dbReference>
<feature type="binding site" evidence="6">
    <location>
        <position position="82"/>
    </location>
    <ligand>
        <name>Zn(2+)</name>
        <dbReference type="ChEBI" id="CHEBI:29105"/>
    </ligand>
</feature>
<evidence type="ECO:0000256" key="1">
    <source>
        <dbReference type="ARBA" id="ARBA00004651"/>
    </source>
</evidence>
<accession>A0A8J6B495</accession>
<dbReference type="Proteomes" id="UP000717585">
    <property type="component" value="Unassembled WGS sequence"/>
</dbReference>
<feature type="transmembrane region" description="Helical" evidence="7">
    <location>
        <begin position="151"/>
        <end position="170"/>
    </location>
</feature>
<keyword evidence="6" id="KW-0479">Metal-binding</keyword>
<feature type="transmembrane region" description="Helical" evidence="7">
    <location>
        <begin position="201"/>
        <end position="224"/>
    </location>
</feature>
<reference evidence="8" key="1">
    <citation type="submission" date="2021-05" db="EMBL/GenBank/DDBJ databases">
        <title>A free-living protist that lacks canonical eukaryotic 1 DNA replication and segregation systems.</title>
        <authorList>
            <person name="Salas-Leiva D.E."/>
            <person name="Tromer E.C."/>
            <person name="Curtis B.A."/>
            <person name="Jerlstrom-Hultqvist J."/>
            <person name="Kolisko M."/>
            <person name="Yi Z."/>
            <person name="Salas-Leiva J.S."/>
            <person name="Gallot-Lavallee L."/>
            <person name="Kops G.J.P.L."/>
            <person name="Archibald J.M."/>
            <person name="Simpson A.G.B."/>
            <person name="Roger A.J."/>
        </authorList>
    </citation>
    <scope>NUCLEOTIDE SEQUENCE</scope>
    <source>
        <strain evidence="8">BICM</strain>
    </source>
</reference>
<dbReference type="NCBIfam" id="TIGR01065">
    <property type="entry name" value="hlyIII"/>
    <property type="match status" value="1"/>
</dbReference>
<evidence type="ECO:0000256" key="4">
    <source>
        <dbReference type="ARBA" id="ARBA00022989"/>
    </source>
</evidence>
<dbReference type="EMBL" id="JAHDYR010000011">
    <property type="protein sequence ID" value="KAG9395388.1"/>
    <property type="molecule type" value="Genomic_DNA"/>
</dbReference>
<dbReference type="Pfam" id="PF03006">
    <property type="entry name" value="HlyIII"/>
    <property type="match status" value="1"/>
</dbReference>
<dbReference type="GO" id="GO:0140911">
    <property type="term" value="F:pore-forming activity"/>
    <property type="evidence" value="ECO:0007669"/>
    <property type="project" value="InterPro"/>
</dbReference>
<evidence type="ECO:0000256" key="6">
    <source>
        <dbReference type="PIRSR" id="PIRSR604254-1"/>
    </source>
</evidence>
<keyword evidence="9" id="KW-1185">Reference proteome</keyword>
<evidence type="ECO:0000256" key="5">
    <source>
        <dbReference type="ARBA" id="ARBA00023136"/>
    </source>
</evidence>
<dbReference type="GO" id="GO:0005886">
    <property type="term" value="C:plasma membrane"/>
    <property type="evidence" value="ECO:0007669"/>
    <property type="project" value="UniProtKB-SubCell"/>
</dbReference>
<comment type="subcellular location">
    <subcellularLocation>
        <location evidence="1">Cell membrane</location>
        <topology evidence="1">Multi-pass membrane protein</topology>
    </subcellularLocation>
</comment>
<feature type="binding site" evidence="6">
    <location>
        <position position="203"/>
    </location>
    <ligand>
        <name>Zn(2+)</name>
        <dbReference type="ChEBI" id="CHEBI:29105"/>
    </ligand>
</feature>
<dbReference type="AlphaFoldDB" id="A0A8J6B495"/>
<dbReference type="PANTHER" id="PTHR20855">
    <property type="entry name" value="ADIPOR/PROGESTIN RECEPTOR-RELATED"/>
    <property type="match status" value="1"/>
</dbReference>
<feature type="transmembrane region" description="Helical" evidence="7">
    <location>
        <begin position="58"/>
        <end position="84"/>
    </location>
</feature>
<dbReference type="InterPro" id="IPR004254">
    <property type="entry name" value="AdipoR/HlyIII-related"/>
</dbReference>
<keyword evidence="2" id="KW-1003">Cell membrane</keyword>
<feature type="transmembrane region" description="Helical" evidence="7">
    <location>
        <begin position="176"/>
        <end position="194"/>
    </location>
</feature>
<evidence type="ECO:0000313" key="8">
    <source>
        <dbReference type="EMBL" id="KAG9395388.1"/>
    </source>
</evidence>
<evidence type="ECO:0000256" key="3">
    <source>
        <dbReference type="ARBA" id="ARBA00022692"/>
    </source>
</evidence>
<evidence type="ECO:0000256" key="7">
    <source>
        <dbReference type="SAM" id="Phobius"/>
    </source>
</evidence>
<dbReference type="OrthoDB" id="186812at2759"/>
<gene>
    <name evidence="8" type="ORF">J8273_2955</name>
</gene>